<proteinExistence type="predicted"/>
<sequence length="135" mass="15389">MKCKLDAILMKAVLDKLQSLAQGSATCKERPDQAWTQKNGNDQFCRNSIPVMDLLQKSRCSSSTPSKPVYQRWAFKQIMRNTAQHGYLKSLHMYVPLSEARSPENVTSLTSLVQSLVKVVNACFLFQSVYFIRLR</sequence>
<dbReference type="Proteomes" id="UP000886520">
    <property type="component" value="Chromosome 3"/>
</dbReference>
<reference evidence="1" key="1">
    <citation type="submission" date="2021-01" db="EMBL/GenBank/DDBJ databases">
        <title>Adiantum capillus-veneris genome.</title>
        <authorList>
            <person name="Fang Y."/>
            <person name="Liao Q."/>
        </authorList>
    </citation>
    <scope>NUCLEOTIDE SEQUENCE</scope>
    <source>
        <strain evidence="1">H3</strain>
        <tissue evidence="1">Leaf</tissue>
    </source>
</reference>
<organism evidence="1 2">
    <name type="scientific">Adiantum capillus-veneris</name>
    <name type="common">Maidenhair fern</name>
    <dbReference type="NCBI Taxonomy" id="13818"/>
    <lineage>
        <taxon>Eukaryota</taxon>
        <taxon>Viridiplantae</taxon>
        <taxon>Streptophyta</taxon>
        <taxon>Embryophyta</taxon>
        <taxon>Tracheophyta</taxon>
        <taxon>Polypodiopsida</taxon>
        <taxon>Polypodiidae</taxon>
        <taxon>Polypodiales</taxon>
        <taxon>Pteridineae</taxon>
        <taxon>Pteridaceae</taxon>
        <taxon>Vittarioideae</taxon>
        <taxon>Adiantum</taxon>
    </lineage>
</organism>
<accession>A0A9D4VC53</accession>
<gene>
    <name evidence="1" type="ORF">GOP47_0003534</name>
</gene>
<dbReference type="EMBL" id="JABFUD020000002">
    <property type="protein sequence ID" value="KAI5083791.1"/>
    <property type="molecule type" value="Genomic_DNA"/>
</dbReference>
<dbReference type="AlphaFoldDB" id="A0A9D4VC53"/>
<protein>
    <submittedName>
        <fullName evidence="1">Uncharacterized protein</fullName>
    </submittedName>
</protein>
<comment type="caution">
    <text evidence="1">The sequence shown here is derived from an EMBL/GenBank/DDBJ whole genome shotgun (WGS) entry which is preliminary data.</text>
</comment>
<evidence type="ECO:0000313" key="2">
    <source>
        <dbReference type="Proteomes" id="UP000886520"/>
    </source>
</evidence>
<evidence type="ECO:0000313" key="1">
    <source>
        <dbReference type="EMBL" id="KAI5083791.1"/>
    </source>
</evidence>
<keyword evidence="2" id="KW-1185">Reference proteome</keyword>
<name>A0A9D4VC53_ADICA</name>